<comment type="caution">
    <text evidence="2">The sequence shown here is derived from an EMBL/GenBank/DDBJ whole genome shotgun (WGS) entry which is preliminary data.</text>
</comment>
<evidence type="ECO:0000313" key="2">
    <source>
        <dbReference type="EMBL" id="CAG8586873.1"/>
    </source>
</evidence>
<reference evidence="2 3" key="1">
    <citation type="submission" date="2021-06" db="EMBL/GenBank/DDBJ databases">
        <authorList>
            <person name="Kallberg Y."/>
            <person name="Tangrot J."/>
            <person name="Rosling A."/>
        </authorList>
    </citation>
    <scope>NUCLEOTIDE SEQUENCE [LARGE SCALE GENOMIC DNA]</scope>
    <source>
        <strain evidence="2 3">120-4 pot B 10/14</strain>
    </source>
</reference>
<name>A0ABN7UFX0_GIGMA</name>
<feature type="coiled-coil region" evidence="1">
    <location>
        <begin position="45"/>
        <end position="86"/>
    </location>
</feature>
<organism evidence="2 3">
    <name type="scientific">Gigaspora margarita</name>
    <dbReference type="NCBI Taxonomy" id="4874"/>
    <lineage>
        <taxon>Eukaryota</taxon>
        <taxon>Fungi</taxon>
        <taxon>Fungi incertae sedis</taxon>
        <taxon>Mucoromycota</taxon>
        <taxon>Glomeromycotina</taxon>
        <taxon>Glomeromycetes</taxon>
        <taxon>Diversisporales</taxon>
        <taxon>Gigasporaceae</taxon>
        <taxon>Gigaspora</taxon>
    </lineage>
</organism>
<dbReference type="Proteomes" id="UP000789901">
    <property type="component" value="Unassembled WGS sequence"/>
</dbReference>
<evidence type="ECO:0000256" key="1">
    <source>
        <dbReference type="SAM" id="Coils"/>
    </source>
</evidence>
<keyword evidence="1" id="KW-0175">Coiled coil</keyword>
<gene>
    <name evidence="2" type="ORF">GMARGA_LOCUS6218</name>
</gene>
<dbReference type="EMBL" id="CAJVQB010002778">
    <property type="protein sequence ID" value="CAG8586873.1"/>
    <property type="molecule type" value="Genomic_DNA"/>
</dbReference>
<proteinExistence type="predicted"/>
<evidence type="ECO:0000313" key="3">
    <source>
        <dbReference type="Proteomes" id="UP000789901"/>
    </source>
</evidence>
<accession>A0ABN7UFX0</accession>
<protein>
    <submittedName>
        <fullName evidence="2">12891_t:CDS:1</fullName>
    </submittedName>
</protein>
<keyword evidence="3" id="KW-1185">Reference proteome</keyword>
<sequence length="99" mass="11756">MANSRTEAKNLPCLFKFLAKDYLKMSLPEYFCDFEIQVSLPNPKYENLITKFESLIKKIDKLEHLNQQLLLENDLLKKRLNNKYNNQQEHIKAIVEIAK</sequence>